<dbReference type="Proteomes" id="UP001596976">
    <property type="component" value="Unassembled WGS sequence"/>
</dbReference>
<dbReference type="GO" id="GO:0016787">
    <property type="term" value="F:hydrolase activity"/>
    <property type="evidence" value="ECO:0007669"/>
    <property type="project" value="UniProtKB-KW"/>
</dbReference>
<dbReference type="InterPro" id="IPR052920">
    <property type="entry name" value="DNA-binding_regulatory"/>
</dbReference>
<keyword evidence="3" id="KW-0378">Hydrolase</keyword>
<keyword evidence="1" id="KW-0472">Membrane</keyword>
<evidence type="ECO:0000313" key="4">
    <source>
        <dbReference type="Proteomes" id="UP001596976"/>
    </source>
</evidence>
<dbReference type="PANTHER" id="PTHR43358">
    <property type="entry name" value="ALPHA/BETA-HYDROLASE"/>
    <property type="match status" value="1"/>
</dbReference>
<name>A0ABW3GW44_9BACL</name>
<dbReference type="InterPro" id="IPR029058">
    <property type="entry name" value="AB_hydrolase_fold"/>
</dbReference>
<dbReference type="Pfam" id="PF12146">
    <property type="entry name" value="Hydrolase_4"/>
    <property type="match status" value="1"/>
</dbReference>
<protein>
    <submittedName>
        <fullName evidence="3">Alpha/beta hydrolase</fullName>
    </submittedName>
</protein>
<dbReference type="EMBL" id="JBHTJF010000022">
    <property type="protein sequence ID" value="MFD0943414.1"/>
    <property type="molecule type" value="Genomic_DNA"/>
</dbReference>
<dbReference type="SUPFAM" id="SSF53474">
    <property type="entry name" value="alpha/beta-Hydrolases"/>
    <property type="match status" value="1"/>
</dbReference>
<feature type="domain" description="Serine aminopeptidase S33" evidence="2">
    <location>
        <begin position="86"/>
        <end position="194"/>
    </location>
</feature>
<organism evidence="3 4">
    <name type="scientific">Savagea faecisuis</name>
    <dbReference type="NCBI Taxonomy" id="1274803"/>
    <lineage>
        <taxon>Bacteria</taxon>
        <taxon>Bacillati</taxon>
        <taxon>Bacillota</taxon>
        <taxon>Bacilli</taxon>
        <taxon>Bacillales</taxon>
        <taxon>Caryophanaceae</taxon>
        <taxon>Savagea</taxon>
    </lineage>
</organism>
<evidence type="ECO:0000256" key="1">
    <source>
        <dbReference type="SAM" id="Phobius"/>
    </source>
</evidence>
<proteinExistence type="predicted"/>
<dbReference type="PANTHER" id="PTHR43358:SF5">
    <property type="entry name" value="EXPORTED PROTEIN"/>
    <property type="match status" value="1"/>
</dbReference>
<keyword evidence="4" id="KW-1185">Reference proteome</keyword>
<dbReference type="Gene3D" id="3.40.50.1820">
    <property type="entry name" value="alpha/beta hydrolase"/>
    <property type="match status" value="1"/>
</dbReference>
<sequence>MRLLKLFISSIGILFSAFVSVGYLLTNRMMFIKKKDPSTIYEREILLNEEQRNWYERVPKKDIQIDSKHGYTIHATVIQTINAPRYVVFSHGVTETRLSSIQFAMLFEQFGYNAIIYDQRRHGNSGGKTTSFGYYEKVDLQAVVQYVKHWKGPDVEIGVHGVSMGAATAILYGGTYEHHPLSFIVADCPFSSFSKQITHIAQGDTSPYWTERAVQLANLFIHWRDGYTLSEVSPIRVVDKVDVPILFIHTLEDTFILPEMSEDLYEAAKEPKQLVLLPKGKHALGYRKNREAYRNAIADFLQHVKKD</sequence>
<keyword evidence="1" id="KW-1133">Transmembrane helix</keyword>
<dbReference type="RefSeq" id="WP_381011200.1">
    <property type="nucleotide sequence ID" value="NZ_JBHTJF010000022.1"/>
</dbReference>
<evidence type="ECO:0000313" key="3">
    <source>
        <dbReference type="EMBL" id="MFD0943414.1"/>
    </source>
</evidence>
<feature type="transmembrane region" description="Helical" evidence="1">
    <location>
        <begin position="6"/>
        <end position="25"/>
    </location>
</feature>
<evidence type="ECO:0000259" key="2">
    <source>
        <dbReference type="Pfam" id="PF12146"/>
    </source>
</evidence>
<dbReference type="InterPro" id="IPR022742">
    <property type="entry name" value="Hydrolase_4"/>
</dbReference>
<keyword evidence="1" id="KW-0812">Transmembrane</keyword>
<gene>
    <name evidence="3" type="ORF">ACFQ0V_06450</name>
</gene>
<comment type="caution">
    <text evidence="3">The sequence shown here is derived from an EMBL/GenBank/DDBJ whole genome shotgun (WGS) entry which is preliminary data.</text>
</comment>
<reference evidence="4" key="1">
    <citation type="journal article" date="2019" name="Int. J. Syst. Evol. Microbiol.">
        <title>The Global Catalogue of Microorganisms (GCM) 10K type strain sequencing project: providing services to taxonomists for standard genome sequencing and annotation.</title>
        <authorList>
            <consortium name="The Broad Institute Genomics Platform"/>
            <consortium name="The Broad Institute Genome Sequencing Center for Infectious Disease"/>
            <person name="Wu L."/>
            <person name="Ma J."/>
        </authorList>
    </citation>
    <scope>NUCLEOTIDE SEQUENCE [LARGE SCALE GENOMIC DNA]</scope>
    <source>
        <strain evidence="4">CCUG 63563</strain>
    </source>
</reference>
<accession>A0ABW3GW44</accession>